<dbReference type="GO" id="GO:0003824">
    <property type="term" value="F:catalytic activity"/>
    <property type="evidence" value="ECO:0007669"/>
    <property type="project" value="InterPro"/>
</dbReference>
<dbReference type="GO" id="GO:0005509">
    <property type="term" value="F:calcium ion binding"/>
    <property type="evidence" value="ECO:0007669"/>
    <property type="project" value="InterPro"/>
</dbReference>
<sequence length="868" mass="88613">MFLPPGCLGPRARRAAVGAAAVSLTALGLPAIAAAPASAAAPTTPFVSELHYDNAGTDSGEFVEVQLPAGTSSAGLSVVLYNGGNGATYDTDALPAVTAPADAPAVTVIDYPANGVQNGSPDAVALVRGGEVLEFLSYEGTVTATNGPAAGRTSTDIGVSEAGTEPAGQSLSRTVAADGTSTWAGPAAATRGAVNAPAATPEPPAPAQPVEIGAVQGTGATTPLDGQQVTVTGVVVGDTPGLSGFYLQDRDGDGDPATSDGVFVFSAAAVDLGDTVTVTGRAEEGFEQTQVRASSVTVVAEGTAADLPAPAALDLPADAAARERLEGMRVVPADRLTVSEVFDLTSFGELTLSEGGVLVQPTELARPGAGAQAIAEENARRSIVLDDAVSARASVTARPYLSPTTPVRVGDEVSFTEPLVLGYGFDAWRLQPADGTADGVFAPQDTRPRAPEAVGGDVQVGAFNVLNYFLTLGGAGRGATSQAELEEQAGKIVPAIRALGADVVTLMEIEDTASTGRNPGNADLALEDLVRRLNTAAGSQEWAYVPMPAELYAVDRDVIRNAIIYKQDVVQPVGEPVGLVDETVWSNAREPIAQTFVKDGDAFTVVADHFKSKGGTGTGDNADTGQGSFNGDRVRQAQSLAGFLAELRESTGDADVVALGDFNAYTQEDPIEVLRTDAGLVDLGERFDAGRYSYVFDALSGSLDHALASAELTAKVTDATHWNINSVESFAYQYTGDPALYAPNPYRSSDHDPVVFGIDLDERCQGLVPTIRGTAGDDVLKSTNGRDVVVGLGGNDVITGGNGDDVLCGGDGDDRISGGNGDDVLVGGTGKDVLNGDNGSDRLLGGAGVDVLDQGRGQGVEDPEGPWS</sequence>
<dbReference type="AlphaFoldDB" id="A0A7W4TN02"/>
<feature type="domain" description="Endonuclease/exonuclease/phosphatase" evidence="3">
    <location>
        <begin position="485"/>
        <end position="751"/>
    </location>
</feature>
<dbReference type="Gene3D" id="3.60.10.10">
    <property type="entry name" value="Endonuclease/exonuclease/phosphatase"/>
    <property type="match status" value="1"/>
</dbReference>
<dbReference type="NCBIfam" id="NF033681">
    <property type="entry name" value="ExeM_NucH_DNase"/>
    <property type="match status" value="1"/>
</dbReference>
<dbReference type="InterPro" id="IPR011049">
    <property type="entry name" value="Serralysin-like_metalloprot_C"/>
</dbReference>
<dbReference type="InterPro" id="IPR005135">
    <property type="entry name" value="Endo/exonuclease/phosphatase"/>
</dbReference>
<dbReference type="InterPro" id="IPR001343">
    <property type="entry name" value="Hemolysn_Ca-bd"/>
</dbReference>
<gene>
    <name evidence="4" type="ORF">FHR75_002744</name>
</gene>
<dbReference type="InterPro" id="IPR018511">
    <property type="entry name" value="Hemolysin-typ_Ca-bd_CS"/>
</dbReference>
<feature type="signal peptide" evidence="2">
    <location>
        <begin position="1"/>
        <end position="39"/>
    </location>
</feature>
<dbReference type="Pfam" id="PF03372">
    <property type="entry name" value="Exo_endo_phos"/>
    <property type="match status" value="1"/>
</dbReference>
<dbReference type="Pfam" id="PF00353">
    <property type="entry name" value="HemolysinCabind"/>
    <property type="match status" value="2"/>
</dbReference>
<evidence type="ECO:0000313" key="4">
    <source>
        <dbReference type="EMBL" id="MBB2901929.1"/>
    </source>
</evidence>
<dbReference type="Proteomes" id="UP000533269">
    <property type="component" value="Unassembled WGS sequence"/>
</dbReference>
<dbReference type="CDD" id="cd10283">
    <property type="entry name" value="MnuA_DNase1-like"/>
    <property type="match status" value="1"/>
</dbReference>
<comment type="caution">
    <text evidence="4">The sequence shown here is derived from an EMBL/GenBank/DDBJ whole genome shotgun (WGS) entry which is preliminary data.</text>
</comment>
<dbReference type="PANTHER" id="PTHR42834:SF1">
    <property type="entry name" value="ENDONUCLEASE_EXONUCLEASE_PHOSPHATASE FAMILY PROTEIN (AFU_ORTHOLOGUE AFUA_3G09210)"/>
    <property type="match status" value="1"/>
</dbReference>
<dbReference type="InterPro" id="IPR036691">
    <property type="entry name" value="Endo/exonu/phosph_ase_sf"/>
</dbReference>
<feature type="region of interest" description="Disordered" evidence="1">
    <location>
        <begin position="146"/>
        <end position="172"/>
    </location>
</feature>
<dbReference type="PRINTS" id="PR00313">
    <property type="entry name" value="CABNDNGRPT"/>
</dbReference>
<dbReference type="EMBL" id="JACHVY010000002">
    <property type="protein sequence ID" value="MBB2901929.1"/>
    <property type="molecule type" value="Genomic_DNA"/>
</dbReference>
<dbReference type="RefSeq" id="WP_183391853.1">
    <property type="nucleotide sequence ID" value="NZ_JACHVY010000002.1"/>
</dbReference>
<proteinExistence type="predicted"/>
<dbReference type="SUPFAM" id="SSF56219">
    <property type="entry name" value="DNase I-like"/>
    <property type="match status" value="1"/>
</dbReference>
<evidence type="ECO:0000256" key="2">
    <source>
        <dbReference type="SAM" id="SignalP"/>
    </source>
</evidence>
<dbReference type="PANTHER" id="PTHR42834">
    <property type="entry name" value="ENDONUCLEASE/EXONUCLEASE/PHOSPHATASE FAMILY PROTEIN (AFU_ORTHOLOGUE AFUA_3G09210)"/>
    <property type="match status" value="1"/>
</dbReference>
<dbReference type="PROSITE" id="PS00330">
    <property type="entry name" value="HEMOLYSIN_CALCIUM"/>
    <property type="match status" value="3"/>
</dbReference>
<dbReference type="Gene3D" id="2.150.10.10">
    <property type="entry name" value="Serralysin-like metalloprotease, C-terminal"/>
    <property type="match status" value="1"/>
</dbReference>
<evidence type="ECO:0000259" key="3">
    <source>
        <dbReference type="Pfam" id="PF03372"/>
    </source>
</evidence>
<reference evidence="4 5" key="1">
    <citation type="submission" date="2020-08" db="EMBL/GenBank/DDBJ databases">
        <title>The Agave Microbiome: Exploring the role of microbial communities in plant adaptations to desert environments.</title>
        <authorList>
            <person name="Partida-Martinez L.P."/>
        </authorList>
    </citation>
    <scope>NUCLEOTIDE SEQUENCE [LARGE SCALE GENOMIC DNA]</scope>
    <source>
        <strain evidence="4 5">AS2.23</strain>
    </source>
</reference>
<reference evidence="4 5" key="2">
    <citation type="submission" date="2020-08" db="EMBL/GenBank/DDBJ databases">
        <authorList>
            <person name="Partida-Martinez L."/>
            <person name="Huntemann M."/>
            <person name="Clum A."/>
            <person name="Wang J."/>
            <person name="Palaniappan K."/>
            <person name="Ritter S."/>
            <person name="Chen I.-M."/>
            <person name="Stamatis D."/>
            <person name="Reddy T."/>
            <person name="O'Malley R."/>
            <person name="Daum C."/>
            <person name="Shapiro N."/>
            <person name="Ivanova N."/>
            <person name="Kyrpides N."/>
            <person name="Woyke T."/>
        </authorList>
    </citation>
    <scope>NUCLEOTIDE SEQUENCE [LARGE SCALE GENOMIC DNA]</scope>
    <source>
        <strain evidence="4 5">AS2.23</strain>
    </source>
</reference>
<feature type="region of interest" description="Disordered" evidence="1">
    <location>
        <begin position="849"/>
        <end position="868"/>
    </location>
</feature>
<protein>
    <submittedName>
        <fullName evidence="4">Putative extracellular nuclease</fullName>
    </submittedName>
</protein>
<dbReference type="CDD" id="cd04486">
    <property type="entry name" value="YhcR_OBF_like"/>
    <property type="match status" value="1"/>
</dbReference>
<dbReference type="SUPFAM" id="SSF51120">
    <property type="entry name" value="beta-Roll"/>
    <property type="match status" value="1"/>
</dbReference>
<keyword evidence="2" id="KW-0732">Signal</keyword>
<name>A0A7W4TN02_KINRA</name>
<accession>A0A7W4TN02</accession>
<feature type="chain" id="PRO_5039328930" evidence="2">
    <location>
        <begin position="40"/>
        <end position="868"/>
    </location>
</feature>
<organism evidence="4 5">
    <name type="scientific">Kineococcus radiotolerans</name>
    <dbReference type="NCBI Taxonomy" id="131568"/>
    <lineage>
        <taxon>Bacteria</taxon>
        <taxon>Bacillati</taxon>
        <taxon>Actinomycetota</taxon>
        <taxon>Actinomycetes</taxon>
        <taxon>Kineosporiales</taxon>
        <taxon>Kineosporiaceae</taxon>
        <taxon>Kineococcus</taxon>
    </lineage>
</organism>
<evidence type="ECO:0000313" key="5">
    <source>
        <dbReference type="Proteomes" id="UP000533269"/>
    </source>
</evidence>
<feature type="compositionally biased region" description="Polar residues" evidence="1">
    <location>
        <begin position="146"/>
        <end position="157"/>
    </location>
</feature>
<evidence type="ECO:0000256" key="1">
    <source>
        <dbReference type="SAM" id="MobiDB-lite"/>
    </source>
</evidence>
<dbReference type="InterPro" id="IPR047971">
    <property type="entry name" value="ExeM-like"/>
</dbReference>